<dbReference type="PROSITE" id="PS51354">
    <property type="entry name" value="GLUTAREDOXIN_2"/>
    <property type="match status" value="1"/>
</dbReference>
<feature type="compositionally biased region" description="Basic and acidic residues" evidence="1">
    <location>
        <begin position="205"/>
        <end position="223"/>
    </location>
</feature>
<gene>
    <name evidence="2" type="ORF">WHR41_00787</name>
</gene>
<comment type="caution">
    <text evidence="2">The sequence shown here is derived from an EMBL/GenBank/DDBJ whole genome shotgun (WGS) entry which is preliminary data.</text>
</comment>
<dbReference type="SUPFAM" id="SSF52833">
    <property type="entry name" value="Thioredoxin-like"/>
    <property type="match status" value="1"/>
</dbReference>
<protein>
    <recommendedName>
        <fullName evidence="4">Glutaredoxin</fullName>
    </recommendedName>
</protein>
<reference evidence="2 3" key="1">
    <citation type="journal article" date="2020" name="Microbiol. Resour. Announc.">
        <title>Draft Genome Sequence of a Cladosporium Species Isolated from the Mesophotic Ascidian Didemnum maculosum.</title>
        <authorList>
            <person name="Gioti A."/>
            <person name="Siaperas R."/>
            <person name="Nikolaivits E."/>
            <person name="Le Goff G."/>
            <person name="Ouazzani J."/>
            <person name="Kotoulas G."/>
            <person name="Topakas E."/>
        </authorList>
    </citation>
    <scope>NUCLEOTIDE SEQUENCE [LARGE SCALE GENOMIC DNA]</scope>
    <source>
        <strain evidence="2 3">TM138-S3</strain>
    </source>
</reference>
<feature type="compositionally biased region" description="Basic and acidic residues" evidence="1">
    <location>
        <begin position="290"/>
        <end position="308"/>
    </location>
</feature>
<organism evidence="2 3">
    <name type="scientific">Cladosporium halotolerans</name>
    <dbReference type="NCBI Taxonomy" id="1052096"/>
    <lineage>
        <taxon>Eukaryota</taxon>
        <taxon>Fungi</taxon>
        <taxon>Dikarya</taxon>
        <taxon>Ascomycota</taxon>
        <taxon>Pezizomycotina</taxon>
        <taxon>Dothideomycetes</taxon>
        <taxon>Dothideomycetidae</taxon>
        <taxon>Cladosporiales</taxon>
        <taxon>Cladosporiaceae</taxon>
        <taxon>Cladosporium</taxon>
    </lineage>
</organism>
<accession>A0AB34L375</accession>
<dbReference type="Proteomes" id="UP000803884">
    <property type="component" value="Unassembled WGS sequence"/>
</dbReference>
<feature type="compositionally biased region" description="Basic and acidic residues" evidence="1">
    <location>
        <begin position="256"/>
        <end position="269"/>
    </location>
</feature>
<dbReference type="EMBL" id="JAAQHG020000002">
    <property type="protein sequence ID" value="KAL1590501.1"/>
    <property type="molecule type" value="Genomic_DNA"/>
</dbReference>
<dbReference type="RefSeq" id="XP_069233606.1">
    <property type="nucleotide sequence ID" value="XM_069369393.1"/>
</dbReference>
<evidence type="ECO:0000256" key="1">
    <source>
        <dbReference type="SAM" id="MobiDB-lite"/>
    </source>
</evidence>
<evidence type="ECO:0000313" key="3">
    <source>
        <dbReference type="Proteomes" id="UP000803884"/>
    </source>
</evidence>
<dbReference type="InterPro" id="IPR036249">
    <property type="entry name" value="Thioredoxin-like_sf"/>
</dbReference>
<dbReference type="Gene3D" id="3.40.30.10">
    <property type="entry name" value="Glutaredoxin"/>
    <property type="match status" value="1"/>
</dbReference>
<dbReference type="AlphaFoldDB" id="A0AB34L375"/>
<feature type="region of interest" description="Disordered" evidence="1">
    <location>
        <begin position="150"/>
        <end position="308"/>
    </location>
</feature>
<sequence>MAGGPQDLSELEKDPRLFLYTSLTAGSSHIITATSRIETILKANRIPFQAVDTATDEKCRRLWGRRAGKRKLPGLVKDGFVIADLEQVEEWNEFGELKESIGPVPAAGAPVAPIAPKLPVKPTATAGSSKIDPPAPKPVALPGAAEIAARNNPLPKSSPEDAVKPETMTTAPAEKEKSIGAATDSKYDHLSAPASAIVSGTATPAEKKEEESGTTADKGKYDHLSVPASAIQSGTATPAEAVAPTSQAAAVDAPSEEVKKVEGETRIAEEPNVESAAKGVEGMQVGEGKMVGEQEAKKPEDATKSVED</sequence>
<name>A0AB34L375_9PEZI</name>
<evidence type="ECO:0000313" key="2">
    <source>
        <dbReference type="EMBL" id="KAL1590501.1"/>
    </source>
</evidence>
<keyword evidence="3" id="KW-1185">Reference proteome</keyword>
<dbReference type="GeneID" id="96002231"/>
<proteinExistence type="predicted"/>
<evidence type="ECO:0008006" key="4">
    <source>
        <dbReference type="Google" id="ProtNLM"/>
    </source>
</evidence>